<proteinExistence type="predicted"/>
<dbReference type="Gene3D" id="2.60.120.200">
    <property type="match status" value="1"/>
</dbReference>
<evidence type="ECO:0000313" key="3">
    <source>
        <dbReference type="Proteomes" id="UP001523216"/>
    </source>
</evidence>
<dbReference type="SUPFAM" id="SSF49899">
    <property type="entry name" value="Concanavalin A-like lectins/glucanases"/>
    <property type="match status" value="1"/>
</dbReference>
<dbReference type="PANTHER" id="PTHR42812:SF15">
    <property type="entry name" value="HYDROLASE, PUTATIVE (AFU_ORTHOLOGUE AFUA_2G00930)-RELATED"/>
    <property type="match status" value="1"/>
</dbReference>
<dbReference type="InterPro" id="IPR013320">
    <property type="entry name" value="ConA-like_dom_sf"/>
</dbReference>
<dbReference type="InterPro" id="IPR041542">
    <property type="entry name" value="GH43_C2"/>
</dbReference>
<dbReference type="Proteomes" id="UP001523216">
    <property type="component" value="Unassembled WGS sequence"/>
</dbReference>
<keyword evidence="3" id="KW-1185">Reference proteome</keyword>
<dbReference type="InterPro" id="IPR051795">
    <property type="entry name" value="Glycosyl_Hydrlase_43"/>
</dbReference>
<evidence type="ECO:0000313" key="2">
    <source>
        <dbReference type="EMBL" id="MCM4077860.1"/>
    </source>
</evidence>
<dbReference type="EMBL" id="JAMQOL010000012">
    <property type="protein sequence ID" value="MCM4077860.1"/>
    <property type="molecule type" value="Genomic_DNA"/>
</dbReference>
<dbReference type="Pfam" id="PF17851">
    <property type="entry name" value="GH43_C2"/>
    <property type="match status" value="1"/>
</dbReference>
<comment type="caution">
    <text evidence="2">The sequence shown here is derived from an EMBL/GenBank/DDBJ whole genome shotgun (WGS) entry which is preliminary data.</text>
</comment>
<feature type="domain" description="Beta-xylosidase C-terminal Concanavalin A-like" evidence="1">
    <location>
        <begin position="2"/>
        <end position="126"/>
    </location>
</feature>
<protein>
    <submittedName>
        <fullName evidence="2">Glycoside hydrolase</fullName>
    </submittedName>
</protein>
<organism evidence="2 3">
    <name type="scientific">Paractinoplanes hotanensis</name>
    <dbReference type="NCBI Taxonomy" id="2906497"/>
    <lineage>
        <taxon>Bacteria</taxon>
        <taxon>Bacillati</taxon>
        <taxon>Actinomycetota</taxon>
        <taxon>Actinomycetes</taxon>
        <taxon>Micromonosporales</taxon>
        <taxon>Micromonosporaceae</taxon>
        <taxon>Paractinoplanes</taxon>
    </lineage>
</organism>
<gene>
    <name evidence="2" type="ORF">LXN57_09800</name>
</gene>
<keyword evidence="2" id="KW-0378">Hydrolase</keyword>
<dbReference type="GO" id="GO:0016787">
    <property type="term" value="F:hydrolase activity"/>
    <property type="evidence" value="ECO:0007669"/>
    <property type="project" value="UniProtKB-KW"/>
</dbReference>
<accession>A0ABT0XVN9</accession>
<reference evidence="2 3" key="1">
    <citation type="submission" date="2022-06" db="EMBL/GenBank/DDBJ databases">
        <title>Actinoplanes abujensis sp. nov., isolated from Nigerian arid soil.</title>
        <authorList>
            <person name="Ding P."/>
        </authorList>
    </citation>
    <scope>NUCLEOTIDE SEQUENCE [LARGE SCALE GENOMIC DNA]</scope>
    <source>
        <strain evidence="3">TRM88002</strain>
    </source>
</reference>
<evidence type="ECO:0000259" key="1">
    <source>
        <dbReference type="Pfam" id="PF17851"/>
    </source>
</evidence>
<dbReference type="PANTHER" id="PTHR42812">
    <property type="entry name" value="BETA-XYLOSIDASE"/>
    <property type="match status" value="1"/>
</dbReference>
<feature type="non-terminal residue" evidence="2">
    <location>
        <position position="1"/>
    </location>
</feature>
<name>A0ABT0XVN9_9ACTN</name>
<sequence length="130" mass="13789">DRAGLAMLRDQSAWIGIRKDNGSTRVSMTNGLTMSTSGWGTTGTGAEQAGAPVSGGRIWLRVSADIRPGSGRTATFSYSTNGSTFTSLGPPFTLNNNWQFFMGYRFGLFDYATQSLGGSVTVNQFAVSTP</sequence>